<dbReference type="SUPFAM" id="SSF103473">
    <property type="entry name" value="MFS general substrate transporter"/>
    <property type="match status" value="1"/>
</dbReference>
<dbReference type="OrthoDB" id="546893at2759"/>
<dbReference type="Gene3D" id="1.20.1250.20">
    <property type="entry name" value="MFS general substrate transporter like domains"/>
    <property type="match status" value="2"/>
</dbReference>
<keyword evidence="3" id="KW-0812">Transmembrane</keyword>
<proteinExistence type="predicted"/>
<dbReference type="InterPro" id="IPR011701">
    <property type="entry name" value="MFS"/>
</dbReference>
<evidence type="ECO:0000256" key="2">
    <source>
        <dbReference type="ARBA" id="ARBA00022475"/>
    </source>
</evidence>
<feature type="transmembrane region" description="Helical" evidence="3">
    <location>
        <begin position="197"/>
        <end position="217"/>
    </location>
</feature>
<dbReference type="GO" id="GO:0005886">
    <property type="term" value="C:plasma membrane"/>
    <property type="evidence" value="ECO:0007669"/>
    <property type="project" value="UniProtKB-SubCell"/>
</dbReference>
<feature type="transmembrane region" description="Helical" evidence="3">
    <location>
        <begin position="31"/>
        <end position="51"/>
    </location>
</feature>
<feature type="transmembrane region" description="Helical" evidence="3">
    <location>
        <begin position="400"/>
        <end position="423"/>
    </location>
</feature>
<keyword evidence="3" id="KW-0472">Membrane</keyword>
<organism evidence="4 5">
    <name type="scientific">Trichoderma harzianum</name>
    <name type="common">Hypocrea lixii</name>
    <dbReference type="NCBI Taxonomy" id="5544"/>
    <lineage>
        <taxon>Eukaryota</taxon>
        <taxon>Fungi</taxon>
        <taxon>Dikarya</taxon>
        <taxon>Ascomycota</taxon>
        <taxon>Pezizomycotina</taxon>
        <taxon>Sordariomycetes</taxon>
        <taxon>Hypocreomycetidae</taxon>
        <taxon>Hypocreales</taxon>
        <taxon>Hypocreaceae</taxon>
        <taxon>Trichoderma</taxon>
    </lineage>
</organism>
<evidence type="ECO:0000256" key="1">
    <source>
        <dbReference type="ARBA" id="ARBA00004429"/>
    </source>
</evidence>
<feature type="transmembrane region" description="Helical" evidence="3">
    <location>
        <begin position="167"/>
        <end position="185"/>
    </location>
</feature>
<feature type="transmembrane region" description="Helical" evidence="3">
    <location>
        <begin position="339"/>
        <end position="362"/>
    </location>
</feature>
<dbReference type="InterPro" id="IPR050375">
    <property type="entry name" value="MFS_TsgA-like"/>
</dbReference>
<dbReference type="InterPro" id="IPR036259">
    <property type="entry name" value="MFS_trans_sf"/>
</dbReference>
<protein>
    <submittedName>
        <fullName evidence="4">MFS transporter, FHS family, L-fucose permease</fullName>
    </submittedName>
</protein>
<dbReference type="Pfam" id="PF07690">
    <property type="entry name" value="MFS_1"/>
    <property type="match status" value="1"/>
</dbReference>
<dbReference type="PANTHER" id="PTHR43702">
    <property type="entry name" value="L-FUCOSE-PROTON SYMPORTER"/>
    <property type="match status" value="1"/>
</dbReference>
<gene>
    <name evidence="4" type="ORF">THAR02_08343</name>
</gene>
<dbReference type="OMA" id="ALQNVQW"/>
<sequence length="464" mass="50390">MGVASFFKARSLKANDKGRTKAAELTLRESIFPIALVTVLFFLWGFSYGLLDTLNKHFQNTLHIDQARSSGLQAAYFGAYPLASLGHAAWILRHYGYRAVFIWGLFLYAVGAAIAIPCIKAKSFGGFCASIFIIGNGLGSLETAANPFITVCGPPKYSELRINISQAFNGIGTVIAPVLGSYVFFNFSDERALQNVQWVYLAIVVFVLLLATLFFLAKIPEITNADMAFQAQEAHGSSDDQPLWKQYRLFHAALAQFCYTGAQVAIASSFINYAVATKPGTSSSLGSKLFAGAQAAFAIGRFTGSGIMRFVKPRWIFLVFISMCIIFICPAITQKNDTGIAMLYVVLFFESVCFPTIVALGMRGLGRHTKRGSGFIVGGVVGGACVPPLTFVAAERHGSGISMVVPMSFLVVAWSYAFCVNFVPAYRDVVDAFSETDVGTQGHTNDEEIAEKMDHEKPVVTTVQ</sequence>
<dbReference type="Proteomes" id="UP000034112">
    <property type="component" value="Unassembled WGS sequence"/>
</dbReference>
<feature type="transmembrane region" description="Helical" evidence="3">
    <location>
        <begin position="374"/>
        <end position="394"/>
    </location>
</feature>
<dbReference type="EMBL" id="JOKZ01000316">
    <property type="protein sequence ID" value="KKO99558.1"/>
    <property type="molecule type" value="Genomic_DNA"/>
</dbReference>
<evidence type="ECO:0000313" key="5">
    <source>
        <dbReference type="Proteomes" id="UP000034112"/>
    </source>
</evidence>
<dbReference type="GO" id="GO:0022857">
    <property type="term" value="F:transmembrane transporter activity"/>
    <property type="evidence" value="ECO:0007669"/>
    <property type="project" value="InterPro"/>
</dbReference>
<reference evidence="5" key="1">
    <citation type="journal article" date="2015" name="Genome Announc.">
        <title>Draft whole-genome sequence of the biocontrol agent Trichoderma harzianum T6776.</title>
        <authorList>
            <person name="Baroncelli R."/>
            <person name="Piaggeschi G."/>
            <person name="Fiorini L."/>
            <person name="Bertolini E."/>
            <person name="Zapparata A."/>
            <person name="Pe M.E."/>
            <person name="Sarrocco S."/>
            <person name="Vannacci G."/>
        </authorList>
    </citation>
    <scope>NUCLEOTIDE SEQUENCE [LARGE SCALE GENOMIC DNA]</scope>
    <source>
        <strain evidence="5">T6776</strain>
    </source>
</reference>
<keyword evidence="3" id="KW-1133">Transmembrane helix</keyword>
<dbReference type="PANTHER" id="PTHR43702:SF3">
    <property type="entry name" value="PROTEIN TSGA"/>
    <property type="match status" value="1"/>
</dbReference>
<comment type="subcellular location">
    <subcellularLocation>
        <location evidence="1">Cell inner membrane</location>
        <topology evidence="1">Multi-pass membrane protein</topology>
    </subcellularLocation>
</comment>
<comment type="caution">
    <text evidence="4">The sequence shown here is derived from an EMBL/GenBank/DDBJ whole genome shotgun (WGS) entry which is preliminary data.</text>
</comment>
<feature type="transmembrane region" description="Helical" evidence="3">
    <location>
        <begin position="315"/>
        <end position="333"/>
    </location>
</feature>
<evidence type="ECO:0000256" key="3">
    <source>
        <dbReference type="SAM" id="Phobius"/>
    </source>
</evidence>
<evidence type="ECO:0000313" key="4">
    <source>
        <dbReference type="EMBL" id="KKO99558.1"/>
    </source>
</evidence>
<dbReference type="AlphaFoldDB" id="A0A0G0A2S4"/>
<feature type="transmembrane region" description="Helical" evidence="3">
    <location>
        <begin position="72"/>
        <end position="92"/>
    </location>
</feature>
<keyword evidence="2" id="KW-1003">Cell membrane</keyword>
<name>A0A0G0A2S4_TRIHA</name>
<feature type="transmembrane region" description="Helical" evidence="3">
    <location>
        <begin position="98"/>
        <end position="119"/>
    </location>
</feature>
<accession>A0A0G0A2S4</accession>